<evidence type="ECO:0000256" key="1">
    <source>
        <dbReference type="ARBA" id="ARBA00004196"/>
    </source>
</evidence>
<keyword evidence="7" id="KW-0998">Cell outer membrane</keyword>
<organism evidence="9 10">
    <name type="scientific">Treponema putidum</name>
    <dbReference type="NCBI Taxonomy" id="221027"/>
    <lineage>
        <taxon>Bacteria</taxon>
        <taxon>Pseudomonadati</taxon>
        <taxon>Spirochaetota</taxon>
        <taxon>Spirochaetia</taxon>
        <taxon>Spirochaetales</taxon>
        <taxon>Treponemataceae</taxon>
        <taxon>Treponema</taxon>
    </lineage>
</organism>
<dbReference type="PANTHER" id="PTHR11319">
    <property type="entry name" value="G PROTEIN-COUPLED RECEPTOR-RELATED"/>
    <property type="match status" value="1"/>
</dbReference>
<dbReference type="PANTHER" id="PTHR11319:SF35">
    <property type="entry name" value="OUTER MEMBRANE PROTEIN PMPC-RELATED"/>
    <property type="match status" value="1"/>
</dbReference>
<keyword evidence="10" id="KW-1185">Reference proteome</keyword>
<dbReference type="Proteomes" id="UP001059401">
    <property type="component" value="Chromosome"/>
</dbReference>
<dbReference type="InterPro" id="IPR022441">
    <property type="entry name" value="Para_beta_helix_rpt-2"/>
</dbReference>
<dbReference type="Pfam" id="PF18998">
    <property type="entry name" value="Flg_new_2"/>
    <property type="match status" value="2"/>
</dbReference>
<proteinExistence type="predicted"/>
<dbReference type="SUPFAM" id="SSF51126">
    <property type="entry name" value="Pectin lyase-like"/>
    <property type="match status" value="1"/>
</dbReference>
<keyword evidence="6" id="KW-0472">Membrane</keyword>
<name>A0ABY5I0Q3_9SPIR</name>
<dbReference type="Pfam" id="PF02415">
    <property type="entry name" value="Chlam_PMP"/>
    <property type="match status" value="2"/>
</dbReference>
<evidence type="ECO:0000256" key="2">
    <source>
        <dbReference type="ARBA" id="ARBA00004442"/>
    </source>
</evidence>
<keyword evidence="4" id="KW-0964">Secreted</keyword>
<dbReference type="InterPro" id="IPR044060">
    <property type="entry name" value="Bacterial_rp_domain"/>
</dbReference>
<evidence type="ECO:0000256" key="4">
    <source>
        <dbReference type="ARBA" id="ARBA00022525"/>
    </source>
</evidence>
<evidence type="ECO:0000256" key="5">
    <source>
        <dbReference type="ARBA" id="ARBA00022729"/>
    </source>
</evidence>
<sequence>MRKRLTFLKTLIAAVAVILLFTACEQFLKDPEDFLSYWASEAFVKDHSIGSAVRPDGAGVPCVSSSEKVTIMLTVHNPKGFSFVLPTSSEPAGIVEFKELFVQPTVGTHYKLGRTASGRLKLTYTKDFLQKYEQGSGSLNPTITLKATDGRVFKKTYTFGIKSNTPPPAPKEIVIAKTTGTNPHYVLCLKFDSTEMTKTAAMNSGSAPVHKDIRKITINDSPYDLLYKEDNSDFKKPNGDSFVEHGNVEKLTSSSPDVPSGAWVLYYKTNIRIVDGNEATSYTITLSDKEGVTSDKAVATIAASGPTHTVTFSVENPTGGTLTAQVDGMNIASGSAVERGKTVTFTANPNTGWEVDSWEVSPGSFESGGGIGTSAALNVTADTTVKVRFKKTTYKVTFSVDGANGTLKATVEGSEIHSGDDVEKGKTVYFTATPDFGWKVEGWTLNNESVSGTNVNYTSPGIAENTTVTVKFKKKKTVNSSDDNAWTLLKKAVEIADDGATITINGEIKASVGNCGEIVIDKNLTIKGKTGADTDILDASKMSRIFKVASGKTLTLENLTLKGGKADGAEDADKCGGAIYAKDASEIKIENCIITGNEAETNGGGIYVESTYTKITNCTFTKNTARDGGGIYITKTGSHTYVLEIIDGTIGGTGQANEATRNGGGIYVGQSCILNLKDSTDSGTQGVRITGNQAPKGGGVYAANNADVIMQGGTQINVYNDVYLDSRSAIVVNKALTSTDTVARITVPKDDYNTSTKVLYGNAVGSEHGKFIVTPKGNQQWKVNSYGRLQPK</sequence>
<comment type="subcellular location">
    <subcellularLocation>
        <location evidence="1">Cell envelope</location>
    </subcellularLocation>
    <subcellularLocation>
        <location evidence="2">Cell outer membrane</location>
    </subcellularLocation>
    <subcellularLocation>
        <location evidence="3">Secreted</location>
    </subcellularLocation>
</comment>
<dbReference type="SMART" id="SM00710">
    <property type="entry name" value="PbH1"/>
    <property type="match status" value="4"/>
</dbReference>
<gene>
    <name evidence="9" type="ORF">E4N76_03745</name>
</gene>
<dbReference type="InterPro" id="IPR006626">
    <property type="entry name" value="PbH1"/>
</dbReference>
<evidence type="ECO:0000256" key="3">
    <source>
        <dbReference type="ARBA" id="ARBA00004613"/>
    </source>
</evidence>
<dbReference type="PROSITE" id="PS51257">
    <property type="entry name" value="PROKAR_LIPOPROTEIN"/>
    <property type="match status" value="1"/>
</dbReference>
<evidence type="ECO:0000256" key="7">
    <source>
        <dbReference type="ARBA" id="ARBA00023237"/>
    </source>
</evidence>
<protein>
    <recommendedName>
        <fullName evidence="8">Bacterial repeat domain-containing protein</fullName>
    </recommendedName>
</protein>
<feature type="domain" description="Bacterial repeat" evidence="8">
    <location>
        <begin position="409"/>
        <end position="475"/>
    </location>
</feature>
<evidence type="ECO:0000259" key="8">
    <source>
        <dbReference type="Pfam" id="PF18998"/>
    </source>
</evidence>
<dbReference type="InterPro" id="IPR003368">
    <property type="entry name" value="POMP_repeat"/>
</dbReference>
<feature type="domain" description="Bacterial repeat" evidence="8">
    <location>
        <begin position="313"/>
        <end position="392"/>
    </location>
</feature>
<accession>A0ABY5I0Q3</accession>
<dbReference type="NCBIfam" id="TIGR03804">
    <property type="entry name" value="para_beta_helix"/>
    <property type="match status" value="1"/>
</dbReference>
<reference evidence="9" key="1">
    <citation type="submission" date="2019-04" db="EMBL/GenBank/DDBJ databases">
        <title>Whole genome sequencing of oral phylogroup 2 treponemes.</title>
        <authorList>
            <person name="Chan Y."/>
            <person name="Zeng H.H."/>
            <person name="Yu X.L."/>
            <person name="Leung W.K."/>
            <person name="Watt R.M."/>
        </authorList>
    </citation>
    <scope>NUCLEOTIDE SEQUENCE</scope>
    <source>
        <strain evidence="9">OMZ 847</strain>
    </source>
</reference>
<dbReference type="InterPro" id="IPR012334">
    <property type="entry name" value="Pectin_lyas_fold"/>
</dbReference>
<dbReference type="Gene3D" id="2.160.20.10">
    <property type="entry name" value="Single-stranded right-handed beta-helix, Pectin lyase-like"/>
    <property type="match status" value="1"/>
</dbReference>
<dbReference type="InterPro" id="IPR011050">
    <property type="entry name" value="Pectin_lyase_fold/virulence"/>
</dbReference>
<evidence type="ECO:0000313" key="10">
    <source>
        <dbReference type="Proteomes" id="UP001059401"/>
    </source>
</evidence>
<evidence type="ECO:0000256" key="6">
    <source>
        <dbReference type="ARBA" id="ARBA00023136"/>
    </source>
</evidence>
<keyword evidence="5" id="KW-0732">Signal</keyword>
<evidence type="ECO:0000313" key="9">
    <source>
        <dbReference type="EMBL" id="UTY30013.1"/>
    </source>
</evidence>
<dbReference type="EMBL" id="CP038802">
    <property type="protein sequence ID" value="UTY30013.1"/>
    <property type="molecule type" value="Genomic_DNA"/>
</dbReference>